<proteinExistence type="predicted"/>
<dbReference type="Gene3D" id="1.10.10.10">
    <property type="entry name" value="Winged helix-like DNA-binding domain superfamily/Winged helix DNA-binding domain"/>
    <property type="match status" value="1"/>
</dbReference>
<feature type="domain" description="HTH marR-type" evidence="4">
    <location>
        <begin position="1"/>
        <end position="129"/>
    </location>
</feature>
<dbReference type="InterPro" id="IPR036390">
    <property type="entry name" value="WH_DNA-bd_sf"/>
</dbReference>
<evidence type="ECO:0000313" key="5">
    <source>
        <dbReference type="EMBL" id="GGY02854.1"/>
    </source>
</evidence>
<dbReference type="EMBL" id="BMYX01000001">
    <property type="protein sequence ID" value="GGY02854.1"/>
    <property type="molecule type" value="Genomic_DNA"/>
</dbReference>
<dbReference type="GO" id="GO:0003700">
    <property type="term" value="F:DNA-binding transcription factor activity"/>
    <property type="evidence" value="ECO:0007669"/>
    <property type="project" value="InterPro"/>
</dbReference>
<dbReference type="PANTHER" id="PTHR33164:SF44">
    <property type="entry name" value="TRANSCRIPTIONAL REGULATORY PROTEIN"/>
    <property type="match status" value="1"/>
</dbReference>
<evidence type="ECO:0000256" key="2">
    <source>
        <dbReference type="ARBA" id="ARBA00023125"/>
    </source>
</evidence>
<name>A0A918U724_9NEIS</name>
<reference evidence="5" key="1">
    <citation type="journal article" date="2014" name="Int. J. Syst. Evol. Microbiol.">
        <title>Complete genome sequence of Corynebacterium casei LMG S-19264T (=DSM 44701T), isolated from a smear-ripened cheese.</title>
        <authorList>
            <consortium name="US DOE Joint Genome Institute (JGI-PGF)"/>
            <person name="Walter F."/>
            <person name="Albersmeier A."/>
            <person name="Kalinowski J."/>
            <person name="Ruckert C."/>
        </authorList>
    </citation>
    <scope>NUCLEOTIDE SEQUENCE</scope>
    <source>
        <strain evidence="5">KCTC 32182</strain>
    </source>
</reference>
<dbReference type="InterPro" id="IPR039422">
    <property type="entry name" value="MarR/SlyA-like"/>
</dbReference>
<dbReference type="PROSITE" id="PS50995">
    <property type="entry name" value="HTH_MARR_2"/>
    <property type="match status" value="1"/>
</dbReference>
<keyword evidence="6" id="KW-1185">Reference proteome</keyword>
<dbReference type="Proteomes" id="UP000645257">
    <property type="component" value="Unassembled WGS sequence"/>
</dbReference>
<dbReference type="SUPFAM" id="SSF46785">
    <property type="entry name" value="Winged helix' DNA-binding domain"/>
    <property type="match status" value="1"/>
</dbReference>
<dbReference type="PANTHER" id="PTHR33164">
    <property type="entry name" value="TRANSCRIPTIONAL REGULATOR, MARR FAMILY"/>
    <property type="match status" value="1"/>
</dbReference>
<dbReference type="GO" id="GO:0003677">
    <property type="term" value="F:DNA binding"/>
    <property type="evidence" value="ECO:0007669"/>
    <property type="project" value="UniProtKB-KW"/>
</dbReference>
<dbReference type="SMART" id="SM00347">
    <property type="entry name" value="HTH_MARR"/>
    <property type="match status" value="1"/>
</dbReference>
<keyword evidence="1" id="KW-0805">Transcription regulation</keyword>
<keyword evidence="2" id="KW-0238">DNA-binding</keyword>
<dbReference type="AlphaFoldDB" id="A0A918U724"/>
<keyword evidence="3" id="KW-0804">Transcription</keyword>
<protein>
    <submittedName>
        <fullName evidence="5">Transcriptional regulator</fullName>
    </submittedName>
</protein>
<comment type="caution">
    <text evidence="5">The sequence shown here is derived from an EMBL/GenBank/DDBJ whole genome shotgun (WGS) entry which is preliminary data.</text>
</comment>
<dbReference type="InterPro" id="IPR000835">
    <property type="entry name" value="HTH_MarR-typ"/>
</dbReference>
<sequence>MEAFFHAYMAFTAKPDEILAGHGLARVHHRIMFFVGHYPGLSVKDLLAHLRVTKQAINFPLRQLAQMGLLNSRTAWHDKRVKELYLTEAGQALEASLYGAQVAFLERSFDGCSDEAVAGWLAVNQRMARERRPE</sequence>
<evidence type="ECO:0000313" key="6">
    <source>
        <dbReference type="Proteomes" id="UP000645257"/>
    </source>
</evidence>
<dbReference type="InterPro" id="IPR036388">
    <property type="entry name" value="WH-like_DNA-bd_sf"/>
</dbReference>
<evidence type="ECO:0000256" key="3">
    <source>
        <dbReference type="ARBA" id="ARBA00023163"/>
    </source>
</evidence>
<dbReference type="Pfam" id="PF12802">
    <property type="entry name" value="MarR_2"/>
    <property type="match status" value="1"/>
</dbReference>
<accession>A0A918U724</accession>
<dbReference type="PROSITE" id="PS01117">
    <property type="entry name" value="HTH_MARR_1"/>
    <property type="match status" value="1"/>
</dbReference>
<evidence type="ECO:0000256" key="1">
    <source>
        <dbReference type="ARBA" id="ARBA00023015"/>
    </source>
</evidence>
<reference evidence="5" key="2">
    <citation type="submission" date="2020-09" db="EMBL/GenBank/DDBJ databases">
        <authorList>
            <person name="Sun Q."/>
            <person name="Kim S."/>
        </authorList>
    </citation>
    <scope>NUCLEOTIDE SEQUENCE</scope>
    <source>
        <strain evidence="5">KCTC 32182</strain>
    </source>
</reference>
<dbReference type="GO" id="GO:0006950">
    <property type="term" value="P:response to stress"/>
    <property type="evidence" value="ECO:0007669"/>
    <property type="project" value="TreeGrafter"/>
</dbReference>
<organism evidence="5 6">
    <name type="scientific">Paludibacterium paludis</name>
    <dbReference type="NCBI Taxonomy" id="1225769"/>
    <lineage>
        <taxon>Bacteria</taxon>
        <taxon>Pseudomonadati</taxon>
        <taxon>Pseudomonadota</taxon>
        <taxon>Betaproteobacteria</taxon>
        <taxon>Neisseriales</taxon>
        <taxon>Chromobacteriaceae</taxon>
        <taxon>Paludibacterium</taxon>
    </lineage>
</organism>
<evidence type="ECO:0000259" key="4">
    <source>
        <dbReference type="PROSITE" id="PS50995"/>
    </source>
</evidence>
<dbReference type="InterPro" id="IPR023187">
    <property type="entry name" value="Tscrpt_reg_MarR-type_CS"/>
</dbReference>
<gene>
    <name evidence="5" type="ORF">GCM10011289_01250</name>
</gene>